<protein>
    <submittedName>
        <fullName evidence="2">Cupin domain-containing protein</fullName>
    </submittedName>
</protein>
<organism evidence="2">
    <name type="scientific">Vibrio sp. HB236076</name>
    <dbReference type="NCBI Taxonomy" id="3232307"/>
    <lineage>
        <taxon>Bacteria</taxon>
        <taxon>Pseudomonadati</taxon>
        <taxon>Pseudomonadota</taxon>
        <taxon>Gammaproteobacteria</taxon>
        <taxon>Vibrionales</taxon>
        <taxon>Vibrionaceae</taxon>
        <taxon>Vibrio</taxon>
    </lineage>
</organism>
<proteinExistence type="predicted"/>
<dbReference type="Pfam" id="PF12973">
    <property type="entry name" value="Cupin_7"/>
    <property type="match status" value="1"/>
</dbReference>
<dbReference type="EMBL" id="CP162601">
    <property type="protein sequence ID" value="XDK24310.1"/>
    <property type="molecule type" value="Genomic_DNA"/>
</dbReference>
<feature type="domain" description="ChrR-like cupin" evidence="1">
    <location>
        <begin position="12"/>
        <end position="112"/>
    </location>
</feature>
<gene>
    <name evidence="2" type="ORF">AB0763_08745</name>
</gene>
<name>A0AB39HCB4_9VIBR</name>
<dbReference type="InterPro" id="IPR011051">
    <property type="entry name" value="RmlC_Cupin_sf"/>
</dbReference>
<dbReference type="AlphaFoldDB" id="A0AB39HCB4"/>
<dbReference type="RefSeq" id="WP_306100369.1">
    <property type="nucleotide sequence ID" value="NZ_CP162601.1"/>
</dbReference>
<dbReference type="CDD" id="cd20303">
    <property type="entry name" value="cupin_ChrR_1"/>
    <property type="match status" value="1"/>
</dbReference>
<evidence type="ECO:0000313" key="2">
    <source>
        <dbReference type="EMBL" id="XDK24310.1"/>
    </source>
</evidence>
<dbReference type="Gene3D" id="2.60.120.10">
    <property type="entry name" value="Jelly Rolls"/>
    <property type="match status" value="1"/>
</dbReference>
<dbReference type="InterPro" id="IPR014710">
    <property type="entry name" value="RmlC-like_jellyroll"/>
</dbReference>
<reference evidence="2" key="1">
    <citation type="submission" date="2024-07" db="EMBL/GenBank/DDBJ databases">
        <title>Genome Analysis of a Potential Novel Vibrio Species Secreting pH- and Thermo-stable Alginate Lyase and its Application in Producing Alginate Oligosaccharides.</title>
        <authorList>
            <person name="Huang H."/>
            <person name="Bao K."/>
        </authorList>
    </citation>
    <scope>NUCLEOTIDE SEQUENCE</scope>
    <source>
        <strain evidence="2">HB236076</strain>
    </source>
</reference>
<dbReference type="SUPFAM" id="SSF51182">
    <property type="entry name" value="RmlC-like cupins"/>
    <property type="match status" value="2"/>
</dbReference>
<dbReference type="KEGG" id="vih:AB0763_08745"/>
<dbReference type="InterPro" id="IPR025979">
    <property type="entry name" value="ChrR-like_cupin_dom"/>
</dbReference>
<sequence>MQINTDFSLTATLKDDQYQWVPSPQAGVERVMLDRIGDEKARATSIVRYATNSEFPTHFHPGGEEILVLSGTFSDQSGDFPKGWYLRNPPGTSHAPSSIDGATIFVKLWQMQDSNSTTVGIDTQDQSNWTHDKGRAICPLYQDNQETTSLQRLTDGETLFNCQATQPMCEIFVLSGSVIFNHIEYPKGSWLRLASSEQQIVKAGKLGATVYIKVGNPHLTDDYQKPFQN</sequence>
<evidence type="ECO:0000259" key="1">
    <source>
        <dbReference type="Pfam" id="PF12973"/>
    </source>
</evidence>
<accession>A0AB39HCB4</accession>